<dbReference type="Pfam" id="PF03372">
    <property type="entry name" value="Exo_endo_phos"/>
    <property type="match status" value="1"/>
</dbReference>
<accession>A0A7T8KB99</accession>
<reference evidence="4" key="1">
    <citation type="submission" date="2021-01" db="EMBL/GenBank/DDBJ databases">
        <title>Caligus Genome Assembly.</title>
        <authorList>
            <person name="Gallardo-Escarate C."/>
        </authorList>
    </citation>
    <scope>NUCLEOTIDE SEQUENCE [LARGE SCALE GENOMIC DNA]</scope>
</reference>
<dbReference type="SUPFAM" id="SSF56219">
    <property type="entry name" value="DNase I-like"/>
    <property type="match status" value="1"/>
</dbReference>
<dbReference type="OrthoDB" id="412787at2759"/>
<protein>
    <submittedName>
        <fullName evidence="3">2phosphodiesteraselike</fullName>
    </submittedName>
</protein>
<dbReference type="AlphaFoldDB" id="A0A7T8KB99"/>
<dbReference type="InterPro" id="IPR005135">
    <property type="entry name" value="Endo/exonuclease/phosphatase"/>
</dbReference>
<dbReference type="PANTHER" id="PTHR12121">
    <property type="entry name" value="CARBON CATABOLITE REPRESSOR PROTEIN 4"/>
    <property type="match status" value="1"/>
</dbReference>
<dbReference type="Proteomes" id="UP000595437">
    <property type="component" value="Chromosome 3"/>
</dbReference>
<dbReference type="EMBL" id="CP045892">
    <property type="protein sequence ID" value="QQP52135.1"/>
    <property type="molecule type" value="Genomic_DNA"/>
</dbReference>
<proteinExistence type="predicted"/>
<dbReference type="InterPro" id="IPR048821">
    <property type="entry name" value="PDE12-like_N"/>
</dbReference>
<feature type="domain" description="Endonuclease/exonuclease/phosphatase" evidence="1">
    <location>
        <begin position="264"/>
        <end position="517"/>
    </location>
</feature>
<dbReference type="GO" id="GO:0005739">
    <property type="term" value="C:mitochondrion"/>
    <property type="evidence" value="ECO:0007669"/>
    <property type="project" value="TreeGrafter"/>
</dbReference>
<dbReference type="GO" id="GO:0000288">
    <property type="term" value="P:nuclear-transcribed mRNA catabolic process, deadenylation-dependent decay"/>
    <property type="evidence" value="ECO:0007669"/>
    <property type="project" value="TreeGrafter"/>
</dbReference>
<dbReference type="Pfam" id="PF21171">
    <property type="entry name" value="PDE12-like_N"/>
    <property type="match status" value="1"/>
</dbReference>
<gene>
    <name evidence="3" type="ORF">FKW44_004175</name>
</gene>
<feature type="domain" description="2',5'-phosphodiesterase 12-like N-terminal" evidence="2">
    <location>
        <begin position="117"/>
        <end position="212"/>
    </location>
</feature>
<sequence>MSDPVVVYKYLEDEDRFYIHFHLKTDSLDRELISVVRRMTTDFLVALSHKIDKIKDKKSKKKKKSIEVKTEEASPVSFCLESKPLETSSEELATHLLSKAQISLDICGTKFRVDKNPPFVDTLRLPNRIMVGFPCYPSKFEVSNGQREASIFNWLTSDNLGSPNKWSLSTENNYVFTPQVEDAGKFVKLEVIPKNEVGAIGRTAELISKVAVDSGPGLCPFQKRQETTQNILSHKEVRVLSYNIWRISMQTRITLAKSSSPLELIGYNADIMCLQEVDRKVYKHDLLPLLRKWVSIAYSKPREETLLKDWHASGEGPINVMNELLKGEDPTWNDLREVIKAKPDLEDSIMKRKTAFLTVVLQPKENPSRVPLVVGNSHLFFQPDADHIRLLQAEMCLRHFGKVLSEHKGHLLFCGDFNSVPSNAVYEYFLGGNISKDHDDWRSCRGQEVEGLSLSHGLSLDSGCGTPQYTNYTQAFKDCLDYIFYDKKGFLVDKVIPFPATEELGEALPNVYFPSDHLACIVDLKWKY</sequence>
<keyword evidence="4" id="KW-1185">Reference proteome</keyword>
<evidence type="ECO:0000313" key="3">
    <source>
        <dbReference type="EMBL" id="QQP52135.1"/>
    </source>
</evidence>
<dbReference type="GO" id="GO:0000175">
    <property type="term" value="F:3'-5'-RNA exonuclease activity"/>
    <property type="evidence" value="ECO:0007669"/>
    <property type="project" value="TreeGrafter"/>
</dbReference>
<dbReference type="InterPro" id="IPR036691">
    <property type="entry name" value="Endo/exonu/phosph_ase_sf"/>
</dbReference>
<name>A0A7T8KB99_CALRO</name>
<dbReference type="InterPro" id="IPR050410">
    <property type="entry name" value="CCR4/nocturin_mRNA_transcr"/>
</dbReference>
<dbReference type="PANTHER" id="PTHR12121:SF37">
    <property type="entry name" value="2',5'-PHOSPHODIESTERASE 12"/>
    <property type="match status" value="1"/>
</dbReference>
<evidence type="ECO:0000259" key="2">
    <source>
        <dbReference type="Pfam" id="PF21171"/>
    </source>
</evidence>
<dbReference type="Gene3D" id="3.60.10.10">
    <property type="entry name" value="Endonuclease/exonuclease/phosphatase"/>
    <property type="match status" value="1"/>
</dbReference>
<evidence type="ECO:0000313" key="4">
    <source>
        <dbReference type="Proteomes" id="UP000595437"/>
    </source>
</evidence>
<evidence type="ECO:0000259" key="1">
    <source>
        <dbReference type="Pfam" id="PF03372"/>
    </source>
</evidence>
<organism evidence="3 4">
    <name type="scientific">Caligus rogercresseyi</name>
    <name type="common">Sea louse</name>
    <dbReference type="NCBI Taxonomy" id="217165"/>
    <lineage>
        <taxon>Eukaryota</taxon>
        <taxon>Metazoa</taxon>
        <taxon>Ecdysozoa</taxon>
        <taxon>Arthropoda</taxon>
        <taxon>Crustacea</taxon>
        <taxon>Multicrustacea</taxon>
        <taxon>Hexanauplia</taxon>
        <taxon>Copepoda</taxon>
        <taxon>Siphonostomatoida</taxon>
        <taxon>Caligidae</taxon>
        <taxon>Caligus</taxon>
    </lineage>
</organism>